<dbReference type="EMBL" id="JAHTBI010000026">
    <property type="protein sequence ID" value="MBV6286996.1"/>
    <property type="molecule type" value="Genomic_DNA"/>
</dbReference>
<reference evidence="1" key="2">
    <citation type="journal article" date="2023" name="Plant Pathol.">
        <title>Dismantling and reorganizing Pseudomonas marginalis sensu#lato.</title>
        <authorList>
            <person name="Sawada H."/>
            <person name="Fujikawa T."/>
            <person name="Satou M."/>
        </authorList>
    </citation>
    <scope>NUCLEOTIDE SEQUENCE</scope>
    <source>
        <strain evidence="1">MAFF 301350</strain>
    </source>
</reference>
<gene>
    <name evidence="1" type="ORF">KUO17_08095</name>
</gene>
<reference evidence="1" key="1">
    <citation type="journal article" date="2022" name="Int. J. Syst. Evol. Microbiol.">
        <title>Pseudomonas aegrilactucae sp. nov. and Pseudomonas morbosilactucae sp. nov., pathogens causing bacterial rot of lettuce in Japan.</title>
        <authorList>
            <person name="Sawada H."/>
            <person name="Fujikawa T."/>
            <person name="Satou M."/>
        </authorList>
    </citation>
    <scope>NUCLEOTIDE SEQUENCE</scope>
    <source>
        <strain evidence="1">MAFF 301350</strain>
    </source>
</reference>
<proteinExistence type="predicted"/>
<dbReference type="Proteomes" id="UP001106592">
    <property type="component" value="Unassembled WGS sequence"/>
</dbReference>
<evidence type="ECO:0000313" key="1">
    <source>
        <dbReference type="EMBL" id="MBV6286996.1"/>
    </source>
</evidence>
<sequence>MAKWTGITLRNSLGEAGEVPRPKSWYSPDIIVNGTEPLPRPGILTEQAYYDALQSKPMVAEQPNYIYVRGKNFTDSDQAGQWKLFWAPVNILLYPSKWMGNQLRDSTSNLTPALDIRAGEIGATLDAFVWVPPAQDPHCCLVAMALTPGHDDAVMENEGIVDLCEYNINNAHFAQRNVNLVDGDRPSVVDKAGYDHGIEASTVDLMMLFSNLPKGSRFTIASGTPLNGQTLTDSFENSTDNNHKRGWPGLEIPANWTTLFSYTLTLGNDWTGIPEGAIPELTLRAELVMEEGHRLYKYGEPALDLAGNPRLDARMAPVRVLVAGNVVTRYLNARRKPSGWSLASMRAGLQASWQQRGARLFGRVESATQWNGITIRNHLNEKGEVPRTQAYHSPDIVVSPLVPLERPAELANEVNYARQNTRPVRVGQHNFLYVRGKNHTDQDLSGHWNLYWSEPNILLYPKLWAHNKLANGAGNSAPPFAIKAGEIGVSEDAFVWVPPPAKDHYCLIALAVTDDHGDELTRISQIKDLVAYIAQHPHIGQNNLYVVEGNQPSVAGKAYYDQGDEAARIDLAVLFENLPKGSSYTVSVGTPVNGQTLIHRESTTSSANFKYAWVDLDMPAGWEGYLNFELTFGSDWSGIPSGAQPKVTLRGELIQDSKDSLYHLGRVADPGIDGVPRLDRHRAPVKAIIAGSVTTLFTRTAP</sequence>
<organism evidence="1 2">
    <name type="scientific">Pseudomonas aegrilactucae</name>
    <dbReference type="NCBI Taxonomy" id="2854028"/>
    <lineage>
        <taxon>Bacteria</taxon>
        <taxon>Pseudomonadati</taxon>
        <taxon>Pseudomonadota</taxon>
        <taxon>Gammaproteobacteria</taxon>
        <taxon>Pseudomonadales</taxon>
        <taxon>Pseudomonadaceae</taxon>
        <taxon>Pseudomonas</taxon>
    </lineage>
</organism>
<keyword evidence="2" id="KW-1185">Reference proteome</keyword>
<name>A0A9Q2XH88_9PSED</name>
<comment type="caution">
    <text evidence="1">The sequence shown here is derived from an EMBL/GenBank/DDBJ whole genome shotgun (WGS) entry which is preliminary data.</text>
</comment>
<evidence type="ECO:0000313" key="2">
    <source>
        <dbReference type="Proteomes" id="UP001106592"/>
    </source>
</evidence>
<protein>
    <submittedName>
        <fullName evidence="1">Uncharacterized protein</fullName>
    </submittedName>
</protein>
<dbReference type="RefSeq" id="WP_217974900.1">
    <property type="nucleotide sequence ID" value="NZ_JAHTBI010000026.1"/>
</dbReference>
<accession>A0A9Q2XH88</accession>
<dbReference type="AlphaFoldDB" id="A0A9Q2XH88"/>